<comment type="caution">
    <text evidence="3">The sequence shown here is derived from an EMBL/GenBank/DDBJ whole genome shotgun (WGS) entry which is preliminary data.</text>
</comment>
<dbReference type="PANTHER" id="PTHR43169">
    <property type="entry name" value="EXSB FAMILY PROTEIN"/>
    <property type="match status" value="1"/>
</dbReference>
<evidence type="ECO:0000313" key="4">
    <source>
        <dbReference type="Proteomes" id="UP000578697"/>
    </source>
</evidence>
<proteinExistence type="predicted"/>
<dbReference type="PIRSF" id="PIRSF006661">
    <property type="entry name" value="PP-lp_UCP006661"/>
    <property type="match status" value="1"/>
</dbReference>
<dbReference type="PANTHER" id="PTHR43169:SF2">
    <property type="entry name" value="NAD_GMP SYNTHASE DOMAIN-CONTAINING PROTEIN"/>
    <property type="match status" value="1"/>
</dbReference>
<evidence type="ECO:0000313" key="3">
    <source>
        <dbReference type="EMBL" id="MBB5218845.1"/>
    </source>
</evidence>
<feature type="active site" description="Nucleophile and sulfur donor" evidence="1">
    <location>
        <position position="176"/>
    </location>
</feature>
<dbReference type="SUPFAM" id="SSF52402">
    <property type="entry name" value="Adenine nucleotide alpha hydrolases-like"/>
    <property type="match status" value="1"/>
</dbReference>
<reference evidence="3 4" key="1">
    <citation type="submission" date="2020-08" db="EMBL/GenBank/DDBJ databases">
        <title>Genomic Encyclopedia of Type Strains, Phase IV (KMG-IV): sequencing the most valuable type-strain genomes for metagenomic binning, comparative biology and taxonomic classification.</title>
        <authorList>
            <person name="Goeker M."/>
        </authorList>
    </citation>
    <scope>NUCLEOTIDE SEQUENCE [LARGE SCALE GENOMIC DNA]</scope>
    <source>
        <strain evidence="3 4">DSM 103679</strain>
    </source>
</reference>
<dbReference type="Gene3D" id="3.40.50.620">
    <property type="entry name" value="HUPs"/>
    <property type="match status" value="1"/>
</dbReference>
<dbReference type="InterPro" id="IPR005232">
    <property type="entry name" value="LarE"/>
</dbReference>
<evidence type="ECO:0000259" key="2">
    <source>
        <dbReference type="Pfam" id="PF02540"/>
    </source>
</evidence>
<sequence>MNELQKKYEALKEYFRSAGSAVIAFSGGVDSTFLMKVASDVLKEKAVAVTIKSAAFSNREYEEVLALCREYEFKNEILQADCFAVDEFVKNVKDRCYYCKKNFFTKILDYAESKNIGIVCEGSNMDDTGDYRPGMKAVAELGVKSPLKECGLYKEEIRQLSKELGLSTWNKSSFACLATRIGYGEIINKHKLEMIDSGEQVLYELGFKQFRVRLHGENSARIEIYTEDFEKLLENREYIVNKFKEAGFIYVSLDLQGFRSGSMNEAVKNL</sequence>
<dbReference type="AlphaFoldDB" id="A0A840SDK6"/>
<dbReference type="NCBIfam" id="TIGR00268">
    <property type="entry name" value="ATP-dependent sacrificial sulfur transferase LarE"/>
    <property type="match status" value="1"/>
</dbReference>
<accession>A0A840SDK6</accession>
<dbReference type="GO" id="GO:0006163">
    <property type="term" value="P:purine nucleotide metabolic process"/>
    <property type="evidence" value="ECO:0007669"/>
    <property type="project" value="UniProtKB-ARBA"/>
</dbReference>
<feature type="domain" description="NAD/GMP synthase" evidence="2">
    <location>
        <begin position="6"/>
        <end position="79"/>
    </location>
</feature>
<dbReference type="CDD" id="cd01990">
    <property type="entry name" value="LarE-like"/>
    <property type="match status" value="1"/>
</dbReference>
<dbReference type="EMBL" id="JACHFR010000002">
    <property type="protein sequence ID" value="MBB5218845.1"/>
    <property type="molecule type" value="Genomic_DNA"/>
</dbReference>
<dbReference type="InterPro" id="IPR052188">
    <property type="entry name" value="Ni-pincer_cofactor_biosynth"/>
</dbReference>
<keyword evidence="4" id="KW-1185">Reference proteome</keyword>
<dbReference type="GO" id="GO:0016783">
    <property type="term" value="F:sulfurtransferase activity"/>
    <property type="evidence" value="ECO:0007669"/>
    <property type="project" value="InterPro"/>
</dbReference>
<protein>
    <recommendedName>
        <fullName evidence="2">NAD/GMP synthase domain-containing protein</fullName>
    </recommendedName>
</protein>
<organism evidence="3 4">
    <name type="scientific">Treponema rectale</name>
    <dbReference type="NCBI Taxonomy" id="744512"/>
    <lineage>
        <taxon>Bacteria</taxon>
        <taxon>Pseudomonadati</taxon>
        <taxon>Spirochaetota</taxon>
        <taxon>Spirochaetia</taxon>
        <taxon>Spirochaetales</taxon>
        <taxon>Treponemataceae</taxon>
        <taxon>Treponema</taxon>
    </lineage>
</organism>
<dbReference type="Proteomes" id="UP000578697">
    <property type="component" value="Unassembled WGS sequence"/>
</dbReference>
<dbReference type="InterPro" id="IPR014729">
    <property type="entry name" value="Rossmann-like_a/b/a_fold"/>
</dbReference>
<gene>
    <name evidence="3" type="ORF">HNP77_001214</name>
</gene>
<dbReference type="RefSeq" id="WP_184652284.1">
    <property type="nucleotide sequence ID" value="NZ_JACHFR010000002.1"/>
</dbReference>
<name>A0A840SDK6_9SPIR</name>
<dbReference type="Pfam" id="PF02540">
    <property type="entry name" value="NAD_synthase"/>
    <property type="match status" value="1"/>
</dbReference>
<dbReference type="InterPro" id="IPR022310">
    <property type="entry name" value="NAD/GMP_synthase"/>
</dbReference>
<evidence type="ECO:0000256" key="1">
    <source>
        <dbReference type="PIRSR" id="PIRSR006661-1"/>
    </source>
</evidence>